<reference evidence="2 3" key="1">
    <citation type="journal article" date="2010" name="Nature">
        <title>Genome sequencing and analysis of the model grass Brachypodium distachyon.</title>
        <authorList>
            <consortium name="International Brachypodium Initiative"/>
        </authorList>
    </citation>
    <scope>NUCLEOTIDE SEQUENCE [LARGE SCALE GENOMIC DNA]</scope>
    <source>
        <strain evidence="2 3">Bd21</strain>
    </source>
</reference>
<dbReference type="Gramene" id="KQK09997">
    <property type="protein sequence ID" value="KQK09997"/>
    <property type="gene ID" value="BRADI_2g51435v3"/>
</dbReference>
<name>A0A0Q3GI33_BRADI</name>
<evidence type="ECO:0000313" key="2">
    <source>
        <dbReference type="EMBL" id="KQK09997.1"/>
    </source>
</evidence>
<dbReference type="EnsemblPlants" id="KQK09997">
    <property type="protein sequence ID" value="KQK09997"/>
    <property type="gene ID" value="BRADI_2g51435v3"/>
</dbReference>
<organism evidence="2">
    <name type="scientific">Brachypodium distachyon</name>
    <name type="common">Purple false brome</name>
    <name type="synonym">Trachynia distachya</name>
    <dbReference type="NCBI Taxonomy" id="15368"/>
    <lineage>
        <taxon>Eukaryota</taxon>
        <taxon>Viridiplantae</taxon>
        <taxon>Streptophyta</taxon>
        <taxon>Embryophyta</taxon>
        <taxon>Tracheophyta</taxon>
        <taxon>Spermatophyta</taxon>
        <taxon>Magnoliopsida</taxon>
        <taxon>Liliopsida</taxon>
        <taxon>Poales</taxon>
        <taxon>Poaceae</taxon>
        <taxon>BOP clade</taxon>
        <taxon>Pooideae</taxon>
        <taxon>Stipodae</taxon>
        <taxon>Brachypodieae</taxon>
        <taxon>Brachypodium</taxon>
    </lineage>
</organism>
<evidence type="ECO:0000313" key="3">
    <source>
        <dbReference type="EnsemblPlants" id="KQK09997"/>
    </source>
</evidence>
<proteinExistence type="predicted"/>
<evidence type="ECO:0000256" key="1">
    <source>
        <dbReference type="SAM" id="MobiDB-lite"/>
    </source>
</evidence>
<gene>
    <name evidence="2" type="ORF">BRADI_2g51435v3</name>
</gene>
<keyword evidence="4" id="KW-1185">Reference proteome</keyword>
<dbReference type="EMBL" id="CM000881">
    <property type="protein sequence ID" value="KQK09997.1"/>
    <property type="molecule type" value="Genomic_DNA"/>
</dbReference>
<dbReference type="InParanoid" id="A0A0Q3GI33"/>
<protein>
    <submittedName>
        <fullName evidence="2 3">Uncharacterized protein</fullName>
    </submittedName>
</protein>
<feature type="region of interest" description="Disordered" evidence="1">
    <location>
        <begin position="1"/>
        <end position="39"/>
    </location>
</feature>
<dbReference type="Proteomes" id="UP000008810">
    <property type="component" value="Chromosome 2"/>
</dbReference>
<reference evidence="2" key="2">
    <citation type="submission" date="2017-06" db="EMBL/GenBank/DDBJ databases">
        <title>WGS assembly of Brachypodium distachyon.</title>
        <authorList>
            <consortium name="The International Brachypodium Initiative"/>
            <person name="Lucas S."/>
            <person name="Harmon-Smith M."/>
            <person name="Lail K."/>
            <person name="Tice H."/>
            <person name="Grimwood J."/>
            <person name="Bruce D."/>
            <person name="Barry K."/>
            <person name="Shu S."/>
            <person name="Lindquist E."/>
            <person name="Wang M."/>
            <person name="Pitluck S."/>
            <person name="Vogel J.P."/>
            <person name="Garvin D.F."/>
            <person name="Mockler T.C."/>
            <person name="Schmutz J."/>
            <person name="Rokhsar D."/>
            <person name="Bevan M.W."/>
        </authorList>
    </citation>
    <scope>NUCLEOTIDE SEQUENCE</scope>
    <source>
        <strain evidence="2">Bd21</strain>
    </source>
</reference>
<accession>A0A0Q3GI33</accession>
<evidence type="ECO:0000313" key="4">
    <source>
        <dbReference type="Proteomes" id="UP000008810"/>
    </source>
</evidence>
<feature type="compositionally biased region" description="Basic and acidic residues" evidence="1">
    <location>
        <begin position="16"/>
        <end position="39"/>
    </location>
</feature>
<sequence>MSEGKDTGHLNFQRFSHPESFKGDGIPGHDRTLREPRHL</sequence>
<dbReference type="AlphaFoldDB" id="A0A0Q3GI33"/>
<reference evidence="3" key="3">
    <citation type="submission" date="2018-08" db="UniProtKB">
        <authorList>
            <consortium name="EnsemblPlants"/>
        </authorList>
    </citation>
    <scope>IDENTIFICATION</scope>
    <source>
        <strain evidence="3">cv. Bd21</strain>
    </source>
</reference>